<sequence length="555" mass="64352">MNFLLVVPQFVFSGEYYSFPFGLGYVSSFLKSKGFNVFCLNLCHYDQSISLENILKEHITNNKIDVFCTGTLSFYWNKVDEILKIAKKIKPEIITVVGGAIVISDPKLALENLDIDIAVMGEGEETMAELADVLCRNGSIETVKGLAFLKNKEVIKTPERPYIENLDSLPFPDYEGFEFEKWTSLVIDSENFDVLDRCENLHYTEFIGSRSCPFSCTFCYHHLGQKYRQRSLDNIFKEIDYLIKEYDINFFYFLDELFSANHQRMIDFAERIKNYNIIGWGGSFRVNDVDSEILKTLKISGLKYIGYGLENINDEILVSMKKRTTKAEIENALKLTREAGISCSGNIIFGDPSETEETAKNSLRWWLNNPQYNIVPVFLRVIPNSPIFQLAIKNNLIKDRLKHVTGRFPTINMTKLSEGRFYKLMGKIIWQKNIKKQLKLGKLTGAVRASGQKKKDNLYLITTQCPFCGRVSEYKKPATNSMYTHFYCEHCTSQHKIFSYKIFGKDHSILMMTGQYLFIFLSTHLIRFDFYRKNGPTIIPFLIRIKRIFKFLFKL</sequence>
<evidence type="ECO:0000313" key="8">
    <source>
        <dbReference type="EMBL" id="OGF26080.1"/>
    </source>
</evidence>
<dbReference type="Pfam" id="PF02310">
    <property type="entry name" value="B12-binding"/>
    <property type="match status" value="1"/>
</dbReference>
<dbReference type="PROSITE" id="PS51332">
    <property type="entry name" value="B12_BINDING"/>
    <property type="match status" value="1"/>
</dbReference>
<evidence type="ECO:0000256" key="5">
    <source>
        <dbReference type="ARBA" id="ARBA00023014"/>
    </source>
</evidence>
<dbReference type="Gene3D" id="3.40.50.280">
    <property type="entry name" value="Cobalamin-binding domain"/>
    <property type="match status" value="1"/>
</dbReference>
<evidence type="ECO:0000259" key="6">
    <source>
        <dbReference type="PROSITE" id="PS51332"/>
    </source>
</evidence>
<dbReference type="SFLD" id="SFLDS00029">
    <property type="entry name" value="Radical_SAM"/>
    <property type="match status" value="1"/>
</dbReference>
<dbReference type="GO" id="GO:0046872">
    <property type="term" value="F:metal ion binding"/>
    <property type="evidence" value="ECO:0007669"/>
    <property type="project" value="UniProtKB-KW"/>
</dbReference>
<dbReference type="Pfam" id="PF04055">
    <property type="entry name" value="Radical_SAM"/>
    <property type="match status" value="1"/>
</dbReference>
<evidence type="ECO:0000256" key="2">
    <source>
        <dbReference type="ARBA" id="ARBA00022691"/>
    </source>
</evidence>
<dbReference type="Gene3D" id="3.80.30.20">
    <property type="entry name" value="tm_1862 like domain"/>
    <property type="match status" value="1"/>
</dbReference>
<evidence type="ECO:0000259" key="7">
    <source>
        <dbReference type="PROSITE" id="PS51918"/>
    </source>
</evidence>
<evidence type="ECO:0000313" key="9">
    <source>
        <dbReference type="Proteomes" id="UP000178367"/>
    </source>
</evidence>
<dbReference type="InterPro" id="IPR023404">
    <property type="entry name" value="rSAM_horseshoe"/>
</dbReference>
<dbReference type="InterPro" id="IPR034466">
    <property type="entry name" value="Methyltransferase_Class_B"/>
</dbReference>
<dbReference type="InterPro" id="IPR007197">
    <property type="entry name" value="rSAM"/>
</dbReference>
<evidence type="ECO:0000256" key="3">
    <source>
        <dbReference type="ARBA" id="ARBA00022723"/>
    </source>
</evidence>
<dbReference type="EMBL" id="MFGB01000017">
    <property type="protein sequence ID" value="OGF26080.1"/>
    <property type="molecule type" value="Genomic_DNA"/>
</dbReference>
<keyword evidence="3" id="KW-0479">Metal-binding</keyword>
<dbReference type="InterPro" id="IPR006638">
    <property type="entry name" value="Elp3/MiaA/NifB-like_rSAM"/>
</dbReference>
<feature type="domain" description="Radical SAM core" evidence="7">
    <location>
        <begin position="191"/>
        <end position="407"/>
    </location>
</feature>
<dbReference type="STRING" id="1797994.A2227_02580"/>
<dbReference type="PROSITE" id="PS51918">
    <property type="entry name" value="RADICAL_SAM"/>
    <property type="match status" value="1"/>
</dbReference>
<dbReference type="CDD" id="cd02068">
    <property type="entry name" value="radical_SAM_B12_BD"/>
    <property type="match status" value="1"/>
</dbReference>
<keyword evidence="2" id="KW-0949">S-adenosyl-L-methionine</keyword>
<feature type="domain" description="B12-binding" evidence="6">
    <location>
        <begin position="2"/>
        <end position="141"/>
    </location>
</feature>
<keyword evidence="5" id="KW-0411">Iron-sulfur</keyword>
<dbReference type="InterPro" id="IPR051198">
    <property type="entry name" value="BchE-like"/>
</dbReference>
<comment type="caution">
    <text evidence="8">The sequence shown here is derived from an EMBL/GenBank/DDBJ whole genome shotgun (WGS) entry which is preliminary data.</text>
</comment>
<evidence type="ECO:0000256" key="1">
    <source>
        <dbReference type="ARBA" id="ARBA00001966"/>
    </source>
</evidence>
<dbReference type="GO" id="GO:0003824">
    <property type="term" value="F:catalytic activity"/>
    <property type="evidence" value="ECO:0007669"/>
    <property type="project" value="InterPro"/>
</dbReference>
<dbReference type="InterPro" id="IPR058240">
    <property type="entry name" value="rSAM_sf"/>
</dbReference>
<dbReference type="AlphaFoldDB" id="A0A1F5SHA8"/>
<dbReference type="InterPro" id="IPR006158">
    <property type="entry name" value="Cobalamin-bd"/>
</dbReference>
<name>A0A1F5SHA8_9BACT</name>
<dbReference type="SFLD" id="SFLDG01123">
    <property type="entry name" value="methyltransferase_(Class_B)"/>
    <property type="match status" value="1"/>
</dbReference>
<dbReference type="SFLD" id="SFLDG01082">
    <property type="entry name" value="B12-binding_domain_containing"/>
    <property type="match status" value="1"/>
</dbReference>
<keyword evidence="4" id="KW-0408">Iron</keyword>
<dbReference type="SUPFAM" id="SSF102114">
    <property type="entry name" value="Radical SAM enzymes"/>
    <property type="match status" value="1"/>
</dbReference>
<proteinExistence type="predicted"/>
<accession>A0A1F5SHA8</accession>
<dbReference type="SMART" id="SM00729">
    <property type="entry name" value="Elp3"/>
    <property type="match status" value="1"/>
</dbReference>
<dbReference type="GO" id="GO:0051539">
    <property type="term" value="F:4 iron, 4 sulfur cluster binding"/>
    <property type="evidence" value="ECO:0007669"/>
    <property type="project" value="UniProtKB-KW"/>
</dbReference>
<comment type="cofactor">
    <cofactor evidence="1">
        <name>[4Fe-4S] cluster</name>
        <dbReference type="ChEBI" id="CHEBI:49883"/>
    </cofactor>
</comment>
<dbReference type="Proteomes" id="UP000178367">
    <property type="component" value="Unassembled WGS sequence"/>
</dbReference>
<gene>
    <name evidence="8" type="ORF">A2227_02580</name>
</gene>
<reference evidence="8 9" key="1">
    <citation type="journal article" date="2016" name="Nat. Commun.">
        <title>Thousands of microbial genomes shed light on interconnected biogeochemical processes in an aquifer system.</title>
        <authorList>
            <person name="Anantharaman K."/>
            <person name="Brown C.T."/>
            <person name="Hug L.A."/>
            <person name="Sharon I."/>
            <person name="Castelle C.J."/>
            <person name="Probst A.J."/>
            <person name="Thomas B.C."/>
            <person name="Singh A."/>
            <person name="Wilkins M.J."/>
            <person name="Karaoz U."/>
            <person name="Brodie E.L."/>
            <person name="Williams K.H."/>
            <person name="Hubbard S.S."/>
            <person name="Banfield J.F."/>
        </authorList>
    </citation>
    <scope>NUCLEOTIDE SEQUENCE [LARGE SCALE GENOMIC DNA]</scope>
</reference>
<protein>
    <submittedName>
        <fullName evidence="8">Uncharacterized protein</fullName>
    </submittedName>
</protein>
<dbReference type="GO" id="GO:0031419">
    <property type="term" value="F:cobalamin binding"/>
    <property type="evidence" value="ECO:0007669"/>
    <property type="project" value="InterPro"/>
</dbReference>
<organism evidence="8 9">
    <name type="scientific">Candidatus Falkowbacteria bacterium RIFOXYA2_FULL_47_19</name>
    <dbReference type="NCBI Taxonomy" id="1797994"/>
    <lineage>
        <taxon>Bacteria</taxon>
        <taxon>Candidatus Falkowiibacteriota</taxon>
    </lineage>
</organism>
<dbReference type="PANTHER" id="PTHR43409">
    <property type="entry name" value="ANAEROBIC MAGNESIUM-PROTOPORPHYRIN IX MONOMETHYL ESTER CYCLASE-RELATED"/>
    <property type="match status" value="1"/>
</dbReference>
<evidence type="ECO:0000256" key="4">
    <source>
        <dbReference type="ARBA" id="ARBA00023004"/>
    </source>
</evidence>